<evidence type="ECO:0000256" key="4">
    <source>
        <dbReference type="PROSITE-ProRule" id="PRU00335"/>
    </source>
</evidence>
<proteinExistence type="predicted"/>
<feature type="region of interest" description="Disordered" evidence="5">
    <location>
        <begin position="1"/>
        <end position="23"/>
    </location>
</feature>
<dbReference type="SUPFAM" id="SSF46689">
    <property type="entry name" value="Homeodomain-like"/>
    <property type="match status" value="1"/>
</dbReference>
<evidence type="ECO:0000256" key="1">
    <source>
        <dbReference type="ARBA" id="ARBA00023015"/>
    </source>
</evidence>
<dbReference type="AlphaFoldDB" id="A0A8A4ZAJ4"/>
<evidence type="ECO:0000313" key="7">
    <source>
        <dbReference type="EMBL" id="QTE28942.1"/>
    </source>
</evidence>
<dbReference type="InterPro" id="IPR050109">
    <property type="entry name" value="HTH-type_TetR-like_transc_reg"/>
</dbReference>
<reference evidence="7" key="1">
    <citation type="submission" date="2021-03" db="EMBL/GenBank/DDBJ databases">
        <title>Pengzhenrongella sicca gen. nov., sp. nov., a new member of suborder Micrococcineae isolated from High-Arctic tundra soil.</title>
        <authorList>
            <person name="Peng F."/>
        </authorList>
    </citation>
    <scope>NUCLEOTIDE SEQUENCE</scope>
    <source>
        <strain evidence="7">LRZ-2</strain>
    </source>
</reference>
<keyword evidence="1" id="KW-0805">Transcription regulation</keyword>
<evidence type="ECO:0000256" key="3">
    <source>
        <dbReference type="ARBA" id="ARBA00023163"/>
    </source>
</evidence>
<dbReference type="InterPro" id="IPR009057">
    <property type="entry name" value="Homeodomain-like_sf"/>
</dbReference>
<dbReference type="Pfam" id="PF00440">
    <property type="entry name" value="TetR_N"/>
    <property type="match status" value="1"/>
</dbReference>
<organism evidence="7 8">
    <name type="scientific">Pengzhenrongella sicca</name>
    <dbReference type="NCBI Taxonomy" id="2819238"/>
    <lineage>
        <taxon>Bacteria</taxon>
        <taxon>Bacillati</taxon>
        <taxon>Actinomycetota</taxon>
        <taxon>Actinomycetes</taxon>
        <taxon>Micrococcales</taxon>
        <taxon>Pengzhenrongella</taxon>
    </lineage>
</organism>
<evidence type="ECO:0000313" key="8">
    <source>
        <dbReference type="Proteomes" id="UP000663937"/>
    </source>
</evidence>
<name>A0A8A4ZAJ4_9MICO</name>
<dbReference type="PANTHER" id="PTHR30055:SF234">
    <property type="entry name" value="HTH-TYPE TRANSCRIPTIONAL REGULATOR BETI"/>
    <property type="match status" value="1"/>
</dbReference>
<gene>
    <name evidence="7" type="ORF">J4E96_16725</name>
</gene>
<feature type="compositionally biased region" description="Polar residues" evidence="5">
    <location>
        <begin position="1"/>
        <end position="17"/>
    </location>
</feature>
<keyword evidence="3" id="KW-0804">Transcription</keyword>
<accession>A0A8A4ZAJ4</accession>
<dbReference type="Pfam" id="PF21597">
    <property type="entry name" value="TetR_C_43"/>
    <property type="match status" value="1"/>
</dbReference>
<dbReference type="Gene3D" id="1.10.357.10">
    <property type="entry name" value="Tetracycline Repressor, domain 2"/>
    <property type="match status" value="1"/>
</dbReference>
<dbReference type="InterPro" id="IPR049445">
    <property type="entry name" value="TetR_SbtR-like_C"/>
</dbReference>
<sequence length="197" mass="21056">MSNPPQEQLNAASPQQRSDARRNRAKVLAAARDLAADGDLGLPFNVIARRAGVGVGTVYRQFANPAALLEALILDRLEMLVRETVAVVAEEHDPGIALRRVLQAAFHALLADPALATVLASPRFEYPETTKLGAALAATVTDLLTKARATRQVRPDVSADDLRRLLSGVHHAVRAGEASPELADRYLHVLLDGLAPG</sequence>
<dbReference type="InterPro" id="IPR036271">
    <property type="entry name" value="Tet_transcr_reg_TetR-rel_C_sf"/>
</dbReference>
<dbReference type="GO" id="GO:0003700">
    <property type="term" value="F:DNA-binding transcription factor activity"/>
    <property type="evidence" value="ECO:0007669"/>
    <property type="project" value="TreeGrafter"/>
</dbReference>
<feature type="domain" description="HTH tetR-type" evidence="6">
    <location>
        <begin position="21"/>
        <end position="80"/>
    </location>
</feature>
<dbReference type="PRINTS" id="PR00455">
    <property type="entry name" value="HTHTETR"/>
</dbReference>
<dbReference type="PROSITE" id="PS50977">
    <property type="entry name" value="HTH_TETR_2"/>
    <property type="match status" value="1"/>
</dbReference>
<feature type="DNA-binding region" description="H-T-H motif" evidence="4">
    <location>
        <begin position="43"/>
        <end position="62"/>
    </location>
</feature>
<evidence type="ECO:0000256" key="5">
    <source>
        <dbReference type="SAM" id="MobiDB-lite"/>
    </source>
</evidence>
<dbReference type="InterPro" id="IPR001647">
    <property type="entry name" value="HTH_TetR"/>
</dbReference>
<dbReference type="KEGG" id="psic:J4E96_16725"/>
<evidence type="ECO:0000256" key="2">
    <source>
        <dbReference type="ARBA" id="ARBA00023125"/>
    </source>
</evidence>
<keyword evidence="8" id="KW-1185">Reference proteome</keyword>
<evidence type="ECO:0000259" key="6">
    <source>
        <dbReference type="PROSITE" id="PS50977"/>
    </source>
</evidence>
<dbReference type="Proteomes" id="UP000663937">
    <property type="component" value="Chromosome"/>
</dbReference>
<dbReference type="GO" id="GO:0000976">
    <property type="term" value="F:transcription cis-regulatory region binding"/>
    <property type="evidence" value="ECO:0007669"/>
    <property type="project" value="TreeGrafter"/>
</dbReference>
<dbReference type="RefSeq" id="WP_227423197.1">
    <property type="nucleotide sequence ID" value="NZ_CP071868.1"/>
</dbReference>
<dbReference type="EMBL" id="CP071868">
    <property type="protein sequence ID" value="QTE28942.1"/>
    <property type="molecule type" value="Genomic_DNA"/>
</dbReference>
<keyword evidence="2 4" id="KW-0238">DNA-binding</keyword>
<protein>
    <submittedName>
        <fullName evidence="7">TetR/AcrR family transcriptional regulator</fullName>
    </submittedName>
</protein>
<dbReference type="SUPFAM" id="SSF48498">
    <property type="entry name" value="Tetracyclin repressor-like, C-terminal domain"/>
    <property type="match status" value="1"/>
</dbReference>
<dbReference type="PANTHER" id="PTHR30055">
    <property type="entry name" value="HTH-TYPE TRANSCRIPTIONAL REGULATOR RUTR"/>
    <property type="match status" value="1"/>
</dbReference>